<keyword evidence="18" id="KW-1185">Reference proteome</keyword>
<sequence>MRMTIYFTVLVNVVLLVFATSGGQRHFVPRPGNVHLGSLAQARRWGRWCTYDNECGFGFCQAYMCQCYYGYTTWHYMEACSYQQRSKLTAFLLSFFVGTLGIDWFYLSRGNAGYIVAGIIKLLISLGCCIGWPFTFANREAKSRKYISISSFITAIFTTASVIWWLIDWIRILSDVFYDGNGAPLQRWGYYDNYNRGPYRM</sequence>
<evidence type="ECO:0000313" key="13">
    <source>
        <dbReference type="EMBL" id="CAF4168004.1"/>
    </source>
</evidence>
<evidence type="ECO:0000313" key="11">
    <source>
        <dbReference type="EMBL" id="CAF3761734.1"/>
    </source>
</evidence>
<dbReference type="GO" id="GO:0016020">
    <property type="term" value="C:membrane"/>
    <property type="evidence" value="ECO:0007669"/>
    <property type="project" value="UniProtKB-SubCell"/>
</dbReference>
<dbReference type="EMBL" id="CAJOBR010000018">
    <property type="protein sequence ID" value="CAF4447811.1"/>
    <property type="molecule type" value="Genomic_DNA"/>
</dbReference>
<dbReference type="EMBL" id="CAJNYD010000322">
    <property type="protein sequence ID" value="CAF3245469.1"/>
    <property type="molecule type" value="Genomic_DNA"/>
</dbReference>
<dbReference type="Proteomes" id="UP000663862">
    <property type="component" value="Unassembled WGS sequence"/>
</dbReference>
<keyword evidence="4 5" id="KW-0472">Membrane</keyword>
<dbReference type="Proteomes" id="UP000663838">
    <property type="component" value="Unassembled WGS sequence"/>
</dbReference>
<evidence type="ECO:0000313" key="7">
    <source>
        <dbReference type="EMBL" id="CAF3022482.1"/>
    </source>
</evidence>
<comment type="subcellular location">
    <subcellularLocation>
        <location evidence="1">Membrane</location>
        <topology evidence="1">Multi-pass membrane protein</topology>
    </subcellularLocation>
</comment>
<gene>
    <name evidence="11" type="ORF">FME351_LOCUS31432</name>
    <name evidence="9" type="ORF">GRG538_LOCUS3836</name>
    <name evidence="13" type="ORF">HFQ381_LOCUS5413</name>
    <name evidence="10" type="ORF">KIK155_LOCUS18563</name>
    <name evidence="8" type="ORF">LUA448_LOCUS4520</name>
    <name evidence="15" type="ORF">QYT958_LOCUS423</name>
    <name evidence="7" type="ORF">TIS948_LOCUS2523</name>
    <name evidence="16" type="ORF">TOA249_LOCUS4378</name>
    <name evidence="14" type="ORF">TSG867_LOCUS5439</name>
    <name evidence="12" type="ORF">UJA718_LOCUS3641</name>
</gene>
<evidence type="ECO:0000313" key="17">
    <source>
        <dbReference type="Proteomes" id="UP000663862"/>
    </source>
</evidence>
<evidence type="ECO:0000256" key="5">
    <source>
        <dbReference type="SAM" id="Phobius"/>
    </source>
</evidence>
<dbReference type="Proteomes" id="UP000663865">
    <property type="component" value="Unassembled WGS sequence"/>
</dbReference>
<dbReference type="Proteomes" id="UP000663873">
    <property type="component" value="Unassembled WGS sequence"/>
</dbReference>
<evidence type="ECO:0000313" key="12">
    <source>
        <dbReference type="EMBL" id="CAF4154023.1"/>
    </source>
</evidence>
<reference evidence="14" key="1">
    <citation type="submission" date="2021-02" db="EMBL/GenBank/DDBJ databases">
        <authorList>
            <person name="Nowell W R."/>
        </authorList>
    </citation>
    <scope>NUCLEOTIDE SEQUENCE</scope>
</reference>
<feature type="domain" description="TM2" evidence="6">
    <location>
        <begin position="83"/>
        <end position="132"/>
    </location>
</feature>
<comment type="caution">
    <text evidence="14">The sequence shown here is derived from an EMBL/GenBank/DDBJ whole genome shotgun (WGS) entry which is preliminary data.</text>
</comment>
<dbReference type="EMBL" id="CAJNYU010004514">
    <property type="protein sequence ID" value="CAF3761734.1"/>
    <property type="molecule type" value="Genomic_DNA"/>
</dbReference>
<evidence type="ECO:0000313" key="14">
    <source>
        <dbReference type="EMBL" id="CAF4288101.1"/>
    </source>
</evidence>
<proteinExistence type="predicted"/>
<evidence type="ECO:0000313" key="9">
    <source>
        <dbReference type="EMBL" id="CAF3333091.1"/>
    </source>
</evidence>
<feature type="transmembrane region" description="Helical" evidence="5">
    <location>
        <begin position="6"/>
        <end position="23"/>
    </location>
</feature>
<evidence type="ECO:0000313" key="8">
    <source>
        <dbReference type="EMBL" id="CAF3245469.1"/>
    </source>
</evidence>
<protein>
    <recommendedName>
        <fullName evidence="6">TM2 domain-containing protein</fullName>
    </recommendedName>
</protein>
<dbReference type="EMBL" id="CAJNYT010000138">
    <property type="protein sequence ID" value="CAF3333091.1"/>
    <property type="molecule type" value="Genomic_DNA"/>
</dbReference>
<evidence type="ECO:0000313" key="10">
    <source>
        <dbReference type="EMBL" id="CAF3553485.1"/>
    </source>
</evidence>
<feature type="transmembrane region" description="Helical" evidence="5">
    <location>
        <begin position="146"/>
        <end position="167"/>
    </location>
</feature>
<feature type="transmembrane region" description="Helical" evidence="5">
    <location>
        <begin position="113"/>
        <end position="134"/>
    </location>
</feature>
<dbReference type="EMBL" id="CAJOBP010000276">
    <property type="protein sequence ID" value="CAF4154023.1"/>
    <property type="molecule type" value="Genomic_DNA"/>
</dbReference>
<dbReference type="Pfam" id="PF05154">
    <property type="entry name" value="TM2"/>
    <property type="match status" value="1"/>
</dbReference>
<dbReference type="EMBL" id="CAJOBQ010000190">
    <property type="protein sequence ID" value="CAF4288101.1"/>
    <property type="molecule type" value="Genomic_DNA"/>
</dbReference>
<dbReference type="InterPro" id="IPR007829">
    <property type="entry name" value="TM2"/>
</dbReference>
<dbReference type="EMBL" id="CAJNYV010003263">
    <property type="protein sequence ID" value="CAF3553485.1"/>
    <property type="molecule type" value="Genomic_DNA"/>
</dbReference>
<dbReference type="EMBL" id="CAJOBS010000166">
    <property type="protein sequence ID" value="CAF4512582.1"/>
    <property type="molecule type" value="Genomic_DNA"/>
</dbReference>
<organism evidence="14 17">
    <name type="scientific">Rotaria socialis</name>
    <dbReference type="NCBI Taxonomy" id="392032"/>
    <lineage>
        <taxon>Eukaryota</taxon>
        <taxon>Metazoa</taxon>
        <taxon>Spiralia</taxon>
        <taxon>Gnathifera</taxon>
        <taxon>Rotifera</taxon>
        <taxon>Eurotatoria</taxon>
        <taxon>Bdelloidea</taxon>
        <taxon>Philodinida</taxon>
        <taxon>Philodinidae</taxon>
        <taxon>Rotaria</taxon>
    </lineage>
</organism>
<dbReference type="Proteomes" id="UP000663833">
    <property type="component" value="Unassembled WGS sequence"/>
</dbReference>
<feature type="transmembrane region" description="Helical" evidence="5">
    <location>
        <begin position="88"/>
        <end position="107"/>
    </location>
</feature>
<evidence type="ECO:0000256" key="3">
    <source>
        <dbReference type="ARBA" id="ARBA00022989"/>
    </source>
</evidence>
<dbReference type="AlphaFoldDB" id="A0A820H5R6"/>
<dbReference type="EMBL" id="CAJOBO010000227">
    <property type="protein sequence ID" value="CAF4168004.1"/>
    <property type="molecule type" value="Genomic_DNA"/>
</dbReference>
<dbReference type="EMBL" id="CAJNXB010000118">
    <property type="protein sequence ID" value="CAF3022482.1"/>
    <property type="molecule type" value="Genomic_DNA"/>
</dbReference>
<accession>A0A820H5R6</accession>
<evidence type="ECO:0000256" key="2">
    <source>
        <dbReference type="ARBA" id="ARBA00022692"/>
    </source>
</evidence>
<evidence type="ECO:0000313" key="16">
    <source>
        <dbReference type="EMBL" id="CAF4512582.1"/>
    </source>
</evidence>
<evidence type="ECO:0000259" key="6">
    <source>
        <dbReference type="Pfam" id="PF05154"/>
    </source>
</evidence>
<keyword evidence="2 5" id="KW-0812">Transmembrane</keyword>
<dbReference type="OrthoDB" id="9982431at2759"/>
<evidence type="ECO:0000256" key="1">
    <source>
        <dbReference type="ARBA" id="ARBA00004141"/>
    </source>
</evidence>
<name>A0A820H5R6_9BILA</name>
<evidence type="ECO:0000313" key="18">
    <source>
        <dbReference type="Proteomes" id="UP000663873"/>
    </source>
</evidence>
<dbReference type="Proteomes" id="UP000663869">
    <property type="component" value="Unassembled WGS sequence"/>
</dbReference>
<evidence type="ECO:0000313" key="15">
    <source>
        <dbReference type="EMBL" id="CAF4447811.1"/>
    </source>
</evidence>
<evidence type="ECO:0000256" key="4">
    <source>
        <dbReference type="ARBA" id="ARBA00023136"/>
    </source>
</evidence>
<dbReference type="Proteomes" id="UP000663848">
    <property type="component" value="Unassembled WGS sequence"/>
</dbReference>
<dbReference type="Proteomes" id="UP000663851">
    <property type="component" value="Unassembled WGS sequence"/>
</dbReference>
<dbReference type="Proteomes" id="UP000663872">
    <property type="component" value="Unassembled WGS sequence"/>
</dbReference>
<keyword evidence="3 5" id="KW-1133">Transmembrane helix</keyword>
<dbReference type="Proteomes" id="UP000663825">
    <property type="component" value="Unassembled WGS sequence"/>
</dbReference>